<evidence type="ECO:0000259" key="3">
    <source>
        <dbReference type="PROSITE" id="PS51752"/>
    </source>
</evidence>
<evidence type="ECO:0000313" key="4">
    <source>
        <dbReference type="EMBL" id="KAF3949946.1"/>
    </source>
</evidence>
<dbReference type="SUPFAM" id="SSF51101">
    <property type="entry name" value="Mannose-binding lectins"/>
    <property type="match status" value="2"/>
</dbReference>
<gene>
    <name evidence="4" type="ORF">CMV_024242</name>
</gene>
<dbReference type="OrthoDB" id="4325201at2759"/>
<proteinExistence type="inferred from homology"/>
<evidence type="ECO:0000256" key="2">
    <source>
        <dbReference type="ARBA" id="ARBA00022734"/>
    </source>
</evidence>
<evidence type="ECO:0000313" key="5">
    <source>
        <dbReference type="Proteomes" id="UP000737018"/>
    </source>
</evidence>
<dbReference type="InterPro" id="IPR033734">
    <property type="entry name" value="Jacalin-like_lectin_dom_plant"/>
</dbReference>
<dbReference type="Proteomes" id="UP000737018">
    <property type="component" value="Unassembled WGS sequence"/>
</dbReference>
<sequence>MRMEENLKVGPWGGEDGKNSWSFKANKGGISEIVIMQGWAIDAISFKSDDRSGTFQYSDKFGGNGGKTEKLDDNTMNVVVPRGVGPWGGNGGKQWDDGVFSSIHELHLHVGDSAVHAIQLFYESSEGKIVRSQKHGGTGGDQIHKIKLDASTEFLVGIMGFYGPVKGNDDYEALRSITLYTNNGRYGPFGEEIGTSFTSSASRGKVVGFHGRSGIYLDAIGIHMEYF</sequence>
<dbReference type="Gene3D" id="2.100.10.30">
    <property type="entry name" value="Jacalin-like lectin domain"/>
    <property type="match status" value="2"/>
</dbReference>
<comment type="caution">
    <text evidence="4">The sequence shown here is derived from an EMBL/GenBank/DDBJ whole genome shotgun (WGS) entry which is preliminary data.</text>
</comment>
<feature type="domain" description="Jacalin-type lectin" evidence="3">
    <location>
        <begin position="81"/>
        <end position="226"/>
    </location>
</feature>
<name>A0A8J4VI77_9ROSI</name>
<dbReference type="PROSITE" id="PS51752">
    <property type="entry name" value="JACALIN_LECTIN"/>
    <property type="match status" value="1"/>
</dbReference>
<dbReference type="FunFam" id="2.100.10.30:FF:000001">
    <property type="entry name" value="Jacalin-related lectin 33"/>
    <property type="match status" value="1"/>
</dbReference>
<reference evidence="4" key="1">
    <citation type="submission" date="2020-03" db="EMBL/GenBank/DDBJ databases">
        <title>Castanea mollissima Vanexum genome sequencing.</title>
        <authorList>
            <person name="Staton M."/>
        </authorList>
    </citation>
    <scope>NUCLEOTIDE SEQUENCE</scope>
    <source>
        <tissue evidence="4">Leaf</tissue>
    </source>
</reference>
<comment type="similarity">
    <text evidence="1">Belongs to the jacalin lectin family.</text>
</comment>
<organism evidence="4 5">
    <name type="scientific">Castanea mollissima</name>
    <name type="common">Chinese chestnut</name>
    <dbReference type="NCBI Taxonomy" id="60419"/>
    <lineage>
        <taxon>Eukaryota</taxon>
        <taxon>Viridiplantae</taxon>
        <taxon>Streptophyta</taxon>
        <taxon>Embryophyta</taxon>
        <taxon>Tracheophyta</taxon>
        <taxon>Spermatophyta</taxon>
        <taxon>Magnoliopsida</taxon>
        <taxon>eudicotyledons</taxon>
        <taxon>Gunneridae</taxon>
        <taxon>Pentapetalae</taxon>
        <taxon>rosids</taxon>
        <taxon>fabids</taxon>
        <taxon>Fagales</taxon>
        <taxon>Fagaceae</taxon>
        <taxon>Castanea</taxon>
    </lineage>
</organism>
<keyword evidence="5" id="KW-1185">Reference proteome</keyword>
<dbReference type="EMBL" id="JRKL02005769">
    <property type="protein sequence ID" value="KAF3949946.1"/>
    <property type="molecule type" value="Genomic_DNA"/>
</dbReference>
<protein>
    <recommendedName>
        <fullName evidence="3">Jacalin-type lectin domain-containing protein</fullName>
    </recommendedName>
</protein>
<evidence type="ECO:0000256" key="1">
    <source>
        <dbReference type="ARBA" id="ARBA00006568"/>
    </source>
</evidence>
<dbReference type="AlphaFoldDB" id="A0A8J4VI77"/>
<keyword evidence="2" id="KW-0430">Lectin</keyword>
<dbReference type="InterPro" id="IPR001229">
    <property type="entry name" value="Jacalin-like_lectin_dom"/>
</dbReference>
<dbReference type="SMART" id="SM00915">
    <property type="entry name" value="Jacalin"/>
    <property type="match status" value="1"/>
</dbReference>
<accession>A0A8J4VI77</accession>
<dbReference type="GO" id="GO:0005537">
    <property type="term" value="F:D-mannose binding"/>
    <property type="evidence" value="ECO:0007669"/>
    <property type="project" value="UniProtKB-ARBA"/>
</dbReference>
<dbReference type="Pfam" id="PF01419">
    <property type="entry name" value="Jacalin"/>
    <property type="match status" value="2"/>
</dbReference>
<dbReference type="GO" id="GO:0005536">
    <property type="term" value="F:D-glucose binding"/>
    <property type="evidence" value="ECO:0007669"/>
    <property type="project" value="UniProtKB-ARBA"/>
</dbReference>
<dbReference type="PANTHER" id="PTHR47293:SF68">
    <property type="entry name" value="JACALIN-RELATED LECTIN 3"/>
    <property type="match status" value="1"/>
</dbReference>
<dbReference type="InterPro" id="IPR036404">
    <property type="entry name" value="Jacalin-like_lectin_dom_sf"/>
</dbReference>
<dbReference type="PANTHER" id="PTHR47293">
    <property type="entry name" value="JACALIN-RELATED LECTIN 3"/>
    <property type="match status" value="1"/>
</dbReference>
<dbReference type="CDD" id="cd09612">
    <property type="entry name" value="Jacalin"/>
    <property type="match status" value="1"/>
</dbReference>